<feature type="transmembrane region" description="Helical" evidence="6">
    <location>
        <begin position="157"/>
        <end position="175"/>
    </location>
</feature>
<evidence type="ECO:0000256" key="4">
    <source>
        <dbReference type="ARBA" id="ARBA00022989"/>
    </source>
</evidence>
<dbReference type="Proteomes" id="UP001165042">
    <property type="component" value="Unassembled WGS sequence"/>
</dbReference>
<dbReference type="InterPro" id="IPR001248">
    <property type="entry name" value="Pur-cyt_permease"/>
</dbReference>
<dbReference type="Pfam" id="PF02133">
    <property type="entry name" value="Transp_cyt_pur"/>
    <property type="match status" value="1"/>
</dbReference>
<dbReference type="AlphaFoldDB" id="A0A9W6V8V6"/>
<comment type="caution">
    <text evidence="7">The sequence shown here is derived from an EMBL/GenBank/DDBJ whole genome shotgun (WGS) entry which is preliminary data.</text>
</comment>
<feature type="transmembrane region" description="Helical" evidence="6">
    <location>
        <begin position="52"/>
        <end position="75"/>
    </location>
</feature>
<feature type="transmembrane region" description="Helical" evidence="6">
    <location>
        <begin position="195"/>
        <end position="214"/>
    </location>
</feature>
<accession>A0A9W6V8V6</accession>
<sequence>MSSTQGVDDYALERVPAGARYSWWSVCVQRFGQLSCLSQFLIGATLGFGMSFWSAVLAITLGSVILEVVAIFTGIAGQREGLSTSVLTRWTGFGRYGSSLVGLAIALSLIGWFGVQSAISARGLTELIGVLPTWGWALVFGMAVTGIVMYGFGSMAWTAYITVPAFLLLAGYAVISELSKHSLSELVSSPAPGPQISLAAGTTLVAGGFIVGMVMTPDMTRFNRSTGDVVKQTFVGVTIGEYVIALVGVLLAHAVGTSDIIGIVTSSAGLLGTLIIVASTVKINDWNLYSASLGVVNFGKTVFGVKLHRGLVTLTVGGIGSVLAAAGILEKFTDFLIVLGVAFPPLAGIIIAEYFFVKLWRSDLDESGDDLPASCPTWVPTTLVVWGLSWAVGYYVDFGIASINALVASFVLYLVAGKLGLVRPLGISRTGTAQPADDQHA</sequence>
<evidence type="ECO:0000313" key="7">
    <source>
        <dbReference type="EMBL" id="GLW90366.1"/>
    </source>
</evidence>
<evidence type="ECO:0000256" key="1">
    <source>
        <dbReference type="ARBA" id="ARBA00004141"/>
    </source>
</evidence>
<reference evidence="7" key="1">
    <citation type="submission" date="2023-02" db="EMBL/GenBank/DDBJ databases">
        <title>Actinokineospora globicatena NBRC 15670.</title>
        <authorList>
            <person name="Ichikawa N."/>
            <person name="Sato H."/>
            <person name="Tonouchi N."/>
        </authorList>
    </citation>
    <scope>NUCLEOTIDE SEQUENCE</scope>
    <source>
        <strain evidence="7">NBRC 15670</strain>
    </source>
</reference>
<evidence type="ECO:0000256" key="3">
    <source>
        <dbReference type="ARBA" id="ARBA00022692"/>
    </source>
</evidence>
<organism evidence="7 8">
    <name type="scientific">Actinokineospora globicatena</name>
    <dbReference type="NCBI Taxonomy" id="103729"/>
    <lineage>
        <taxon>Bacteria</taxon>
        <taxon>Bacillati</taxon>
        <taxon>Actinomycetota</taxon>
        <taxon>Actinomycetes</taxon>
        <taxon>Pseudonocardiales</taxon>
        <taxon>Pseudonocardiaceae</taxon>
        <taxon>Actinokineospora</taxon>
    </lineage>
</organism>
<keyword evidence="4 6" id="KW-1133">Transmembrane helix</keyword>
<dbReference type="GO" id="GO:0015209">
    <property type="term" value="F:cytosine transmembrane transporter activity"/>
    <property type="evidence" value="ECO:0007669"/>
    <property type="project" value="InterPro"/>
</dbReference>
<proteinExistence type="inferred from homology"/>
<feature type="transmembrane region" description="Helical" evidence="6">
    <location>
        <begin position="127"/>
        <end position="150"/>
    </location>
</feature>
<feature type="transmembrane region" description="Helical" evidence="6">
    <location>
        <begin position="260"/>
        <end position="281"/>
    </location>
</feature>
<keyword evidence="5 6" id="KW-0472">Membrane</keyword>
<keyword evidence="8" id="KW-1185">Reference proteome</keyword>
<dbReference type="GO" id="GO:0005886">
    <property type="term" value="C:plasma membrane"/>
    <property type="evidence" value="ECO:0007669"/>
    <property type="project" value="TreeGrafter"/>
</dbReference>
<evidence type="ECO:0000256" key="2">
    <source>
        <dbReference type="ARBA" id="ARBA00008974"/>
    </source>
</evidence>
<evidence type="ECO:0000313" key="8">
    <source>
        <dbReference type="Proteomes" id="UP001165042"/>
    </source>
</evidence>
<evidence type="ECO:0000256" key="5">
    <source>
        <dbReference type="ARBA" id="ARBA00023136"/>
    </source>
</evidence>
<evidence type="ECO:0000256" key="6">
    <source>
        <dbReference type="SAM" id="Phobius"/>
    </source>
</evidence>
<protein>
    <submittedName>
        <fullName evidence="7">Cytosine permease</fullName>
    </submittedName>
</protein>
<dbReference type="PANTHER" id="PTHR30569">
    <property type="entry name" value="CYTOSINE TRANSPORTER CODB"/>
    <property type="match status" value="1"/>
</dbReference>
<name>A0A9W6V8V6_9PSEU</name>
<keyword evidence="3 6" id="KW-0812">Transmembrane</keyword>
<feature type="transmembrane region" description="Helical" evidence="6">
    <location>
        <begin position="335"/>
        <end position="357"/>
    </location>
</feature>
<dbReference type="EMBL" id="BSSD01000001">
    <property type="protein sequence ID" value="GLW90366.1"/>
    <property type="molecule type" value="Genomic_DNA"/>
</dbReference>
<feature type="transmembrane region" description="Helical" evidence="6">
    <location>
        <begin position="310"/>
        <end position="329"/>
    </location>
</feature>
<comment type="subcellular location">
    <subcellularLocation>
        <location evidence="1">Membrane</location>
        <topology evidence="1">Multi-pass membrane protein</topology>
    </subcellularLocation>
</comment>
<comment type="similarity">
    <text evidence="2">Belongs to the purine-cytosine permease (2.A.39) family.</text>
</comment>
<dbReference type="CDD" id="cd11484">
    <property type="entry name" value="SLC-NCS1sbd_CobB-like"/>
    <property type="match status" value="1"/>
</dbReference>
<dbReference type="Gene3D" id="1.10.4160.10">
    <property type="entry name" value="Hydantoin permease"/>
    <property type="match status" value="1"/>
</dbReference>
<feature type="transmembrane region" description="Helical" evidence="6">
    <location>
        <begin position="234"/>
        <end position="254"/>
    </location>
</feature>
<dbReference type="RefSeq" id="WP_285608301.1">
    <property type="nucleotide sequence ID" value="NZ_BSSD01000001.1"/>
</dbReference>
<dbReference type="InterPro" id="IPR030191">
    <property type="entry name" value="CodB"/>
</dbReference>
<gene>
    <name evidence="7" type="ORF">Aglo03_11820</name>
</gene>
<feature type="transmembrane region" description="Helical" evidence="6">
    <location>
        <begin position="96"/>
        <end position="115"/>
    </location>
</feature>
<dbReference type="PANTHER" id="PTHR30569:SF0">
    <property type="entry name" value="CYTOSINE PERMEASE"/>
    <property type="match status" value="1"/>
</dbReference>
<feature type="transmembrane region" description="Helical" evidence="6">
    <location>
        <begin position="402"/>
        <end position="421"/>
    </location>
</feature>